<comment type="caution">
    <text evidence="1">The sequence shown here is derived from an EMBL/GenBank/DDBJ whole genome shotgun (WGS) entry which is preliminary data.</text>
</comment>
<dbReference type="InterPro" id="IPR027417">
    <property type="entry name" value="P-loop_NTPase"/>
</dbReference>
<evidence type="ECO:0000313" key="1">
    <source>
        <dbReference type="EMBL" id="TQL90244.1"/>
    </source>
</evidence>
<proteinExistence type="predicted"/>
<accession>A0A543BZI6</accession>
<dbReference type="Proteomes" id="UP000316096">
    <property type="component" value="Unassembled WGS sequence"/>
</dbReference>
<organism evidence="1 2">
    <name type="scientific">Actinoallomurus bryophytorum</name>
    <dbReference type="NCBI Taxonomy" id="1490222"/>
    <lineage>
        <taxon>Bacteria</taxon>
        <taxon>Bacillati</taxon>
        <taxon>Actinomycetota</taxon>
        <taxon>Actinomycetes</taxon>
        <taxon>Streptosporangiales</taxon>
        <taxon>Thermomonosporaceae</taxon>
        <taxon>Actinoallomurus</taxon>
    </lineage>
</organism>
<dbReference type="InterPro" id="IPR029016">
    <property type="entry name" value="GAF-like_dom_sf"/>
</dbReference>
<gene>
    <name evidence="1" type="ORF">FB559_7539</name>
</gene>
<dbReference type="Gene3D" id="3.40.50.300">
    <property type="entry name" value="P-loop containing nucleotide triphosphate hydrolases"/>
    <property type="match status" value="1"/>
</dbReference>
<dbReference type="OrthoDB" id="5496274at2"/>
<name>A0A543BZI6_9ACTN</name>
<dbReference type="EMBL" id="VFOZ01000002">
    <property type="protein sequence ID" value="TQL90244.1"/>
    <property type="molecule type" value="Genomic_DNA"/>
</dbReference>
<dbReference type="Gene3D" id="3.30.450.40">
    <property type="match status" value="1"/>
</dbReference>
<protein>
    <submittedName>
        <fullName evidence="1">Uncharacterized protein</fullName>
    </submittedName>
</protein>
<dbReference type="RefSeq" id="WP_141962305.1">
    <property type="nucleotide sequence ID" value="NZ_VFOZ01000002.1"/>
</dbReference>
<dbReference type="SUPFAM" id="SSF52540">
    <property type="entry name" value="P-loop containing nucleoside triphosphate hydrolases"/>
    <property type="match status" value="1"/>
</dbReference>
<evidence type="ECO:0000313" key="2">
    <source>
        <dbReference type="Proteomes" id="UP000316096"/>
    </source>
</evidence>
<dbReference type="AlphaFoldDB" id="A0A543BZI6"/>
<sequence>MATLAAVRRPCSEHFNERLHRGACAGAPIRDPLTGRLAGLLNISCWHKDAGPLVPALAHNAASAVEQRLAELGSERERALMREFLSIGRKFGRPAITVGDGLTMANRPAADLLEARRPAPRPMISPAALGLAGGSTTFCKVCADLMAGCPAGTWTLVEGEPGAGKLTLAEAAHHARDREAPLVMIEPADRPEDTTARLDQASSNGSARRTVVLRHPESFTPTALAAVMAWMASQSGHPERPWLVATASVATELPAGLLRALPVTLTVPPLRYRIDDVRETIYRKINTYGISVTPR</sequence>
<keyword evidence="2" id="KW-1185">Reference proteome</keyword>
<reference evidence="1 2" key="1">
    <citation type="submission" date="2019-06" db="EMBL/GenBank/DDBJ databases">
        <title>Sequencing the genomes of 1000 actinobacteria strains.</title>
        <authorList>
            <person name="Klenk H.-P."/>
        </authorList>
    </citation>
    <scope>NUCLEOTIDE SEQUENCE [LARGE SCALE GENOMIC DNA]</scope>
    <source>
        <strain evidence="1 2">DSM 102200</strain>
    </source>
</reference>